<evidence type="ECO:0000313" key="12">
    <source>
        <dbReference type="EMBL" id="PVY95736.1"/>
    </source>
</evidence>
<dbReference type="Proteomes" id="UP000245793">
    <property type="component" value="Unassembled WGS sequence"/>
</dbReference>
<dbReference type="InterPro" id="IPR013785">
    <property type="entry name" value="Aldolase_TIM"/>
</dbReference>
<dbReference type="Pfam" id="PF01070">
    <property type="entry name" value="FMN_dh"/>
    <property type="match status" value="1"/>
</dbReference>
<keyword evidence="2" id="KW-0963">Cytoplasm</keyword>
<feature type="domain" description="FMN-dependent dehydrogenase" evidence="11">
    <location>
        <begin position="115"/>
        <end position="318"/>
    </location>
</feature>
<dbReference type="InterPro" id="IPR000262">
    <property type="entry name" value="FMN-dep_DH"/>
</dbReference>
<dbReference type="RefSeq" id="WP_116479625.1">
    <property type="nucleotide sequence ID" value="NZ_QEKV01000001.1"/>
</dbReference>
<dbReference type="Gene3D" id="3.20.20.70">
    <property type="entry name" value="Aldolase class I"/>
    <property type="match status" value="1"/>
</dbReference>
<evidence type="ECO:0000313" key="13">
    <source>
        <dbReference type="Proteomes" id="UP000245793"/>
    </source>
</evidence>
<keyword evidence="8" id="KW-0414">Isoprene biosynthesis</keyword>
<organism evidence="12 13">
    <name type="scientific">Ezakiella coagulans</name>
    <dbReference type="NCBI Taxonomy" id="46507"/>
    <lineage>
        <taxon>Bacteria</taxon>
        <taxon>Bacillati</taxon>
        <taxon>Bacillota</taxon>
        <taxon>Tissierellia</taxon>
        <taxon>Ezakiella</taxon>
    </lineage>
</organism>
<dbReference type="GO" id="GO:0046872">
    <property type="term" value="F:metal ion binding"/>
    <property type="evidence" value="ECO:0007669"/>
    <property type="project" value="UniProtKB-KW"/>
</dbReference>
<evidence type="ECO:0000256" key="8">
    <source>
        <dbReference type="ARBA" id="ARBA00023229"/>
    </source>
</evidence>
<evidence type="ECO:0000256" key="4">
    <source>
        <dbReference type="ARBA" id="ARBA00022643"/>
    </source>
</evidence>
<name>A0A2U1E715_9FIRM</name>
<evidence type="ECO:0000256" key="5">
    <source>
        <dbReference type="ARBA" id="ARBA00022723"/>
    </source>
</evidence>
<dbReference type="SUPFAM" id="SSF51395">
    <property type="entry name" value="FMN-linked oxidoreductases"/>
    <property type="match status" value="1"/>
</dbReference>
<keyword evidence="9 12" id="KW-0413">Isomerase</keyword>
<sequence length="320" mass="35972">MKKLNTDLEQAMIRKIEHLFFCNNCKRMGVFNNVKLEPEELLDLSIEDIDTSVDFLDMKLSFPSYVNAITGGSYISENINRKLAILSREFDIPVMTGSMSVFLKYGELKSYLPLKNSYKVIVNLSARNTVSELLKCADAMDTKYVCLHVNTAQELIQPEGDNSFKNETRNIKDAVNEFGENLIVKAVGQGFSNGTIKRLCDLGVKNIDISGAGGTDFSEIERMRTVKHFDTFPSIDTETSLSYLKEFDVYKIASGGIDTPLDMIKAIKLGADITASAYYYLMLTKLDKYAAFDKIKNDRLEFKKLMLLLGKKSLKELGGD</sequence>
<keyword evidence="7" id="KW-0521">NADP</keyword>
<evidence type="ECO:0000256" key="1">
    <source>
        <dbReference type="ARBA" id="ARBA00001917"/>
    </source>
</evidence>
<dbReference type="GO" id="GO:0008299">
    <property type="term" value="P:isoprenoid biosynthetic process"/>
    <property type="evidence" value="ECO:0007669"/>
    <property type="project" value="UniProtKB-KW"/>
</dbReference>
<proteinExistence type="predicted"/>
<comment type="cofactor">
    <cofactor evidence="1">
        <name>FMN</name>
        <dbReference type="ChEBI" id="CHEBI:58210"/>
    </cofactor>
</comment>
<reference evidence="12 13" key="1">
    <citation type="submission" date="2018-04" db="EMBL/GenBank/DDBJ databases">
        <title>Genomic Encyclopedia of Type Strains, Phase IV (KMG-IV): sequencing the most valuable type-strain genomes for metagenomic binning, comparative biology and taxonomic classification.</title>
        <authorList>
            <person name="Goeker M."/>
        </authorList>
    </citation>
    <scope>NUCLEOTIDE SEQUENCE [LARGE SCALE GENOMIC DNA]</scope>
    <source>
        <strain evidence="12 13">DSM 20705</strain>
    </source>
</reference>
<comment type="caution">
    <text evidence="12">The sequence shown here is derived from an EMBL/GenBank/DDBJ whole genome shotgun (WGS) entry which is preliminary data.</text>
</comment>
<accession>A0A2U1E715</accession>
<evidence type="ECO:0000256" key="9">
    <source>
        <dbReference type="ARBA" id="ARBA00023235"/>
    </source>
</evidence>
<dbReference type="AlphaFoldDB" id="A0A2U1E715"/>
<gene>
    <name evidence="12" type="ORF">C7381_101263</name>
</gene>
<keyword evidence="4" id="KW-0288">FMN</keyword>
<evidence type="ECO:0000256" key="3">
    <source>
        <dbReference type="ARBA" id="ARBA00022630"/>
    </source>
</evidence>
<evidence type="ECO:0000259" key="11">
    <source>
        <dbReference type="Pfam" id="PF01070"/>
    </source>
</evidence>
<dbReference type="GO" id="GO:0016491">
    <property type="term" value="F:oxidoreductase activity"/>
    <property type="evidence" value="ECO:0007669"/>
    <property type="project" value="InterPro"/>
</dbReference>
<dbReference type="PANTHER" id="PTHR43665:SF1">
    <property type="entry name" value="ISOPENTENYL-DIPHOSPHATE DELTA-ISOMERASE"/>
    <property type="match status" value="1"/>
</dbReference>
<evidence type="ECO:0000256" key="7">
    <source>
        <dbReference type="ARBA" id="ARBA00022857"/>
    </source>
</evidence>
<keyword evidence="5" id="KW-0479">Metal-binding</keyword>
<protein>
    <submittedName>
        <fullName evidence="12">Isopentenyl-diphosphate delta-isomerase</fullName>
    </submittedName>
</protein>
<evidence type="ECO:0000256" key="10">
    <source>
        <dbReference type="ARBA" id="ARBA00025810"/>
    </source>
</evidence>
<dbReference type="PANTHER" id="PTHR43665">
    <property type="entry name" value="ISOPENTENYL-DIPHOSPHATE DELTA-ISOMERASE"/>
    <property type="match status" value="1"/>
</dbReference>
<evidence type="ECO:0000256" key="6">
    <source>
        <dbReference type="ARBA" id="ARBA00022842"/>
    </source>
</evidence>
<dbReference type="GO" id="GO:0004452">
    <property type="term" value="F:isopentenyl-diphosphate delta-isomerase activity"/>
    <property type="evidence" value="ECO:0007669"/>
    <property type="project" value="InterPro"/>
</dbReference>
<evidence type="ECO:0000256" key="2">
    <source>
        <dbReference type="ARBA" id="ARBA00022490"/>
    </source>
</evidence>
<keyword evidence="13" id="KW-1185">Reference proteome</keyword>
<keyword evidence="6" id="KW-0460">Magnesium</keyword>
<keyword evidence="3" id="KW-0285">Flavoprotein</keyword>
<dbReference type="EMBL" id="QEKV01000001">
    <property type="protein sequence ID" value="PVY95736.1"/>
    <property type="molecule type" value="Genomic_DNA"/>
</dbReference>
<dbReference type="InterPro" id="IPR011179">
    <property type="entry name" value="IPdP_isomerase"/>
</dbReference>
<dbReference type="GO" id="GO:0010181">
    <property type="term" value="F:FMN binding"/>
    <property type="evidence" value="ECO:0007669"/>
    <property type="project" value="InterPro"/>
</dbReference>
<comment type="subunit">
    <text evidence="10">Homooctamer. Dimer of tetramers.</text>
</comment>